<gene>
    <name evidence="2" type="ORF">ACFPIJ_54335</name>
</gene>
<comment type="caution">
    <text evidence="2">The sequence shown here is derived from an EMBL/GenBank/DDBJ whole genome shotgun (WGS) entry which is preliminary data.</text>
</comment>
<evidence type="ECO:0000313" key="3">
    <source>
        <dbReference type="Proteomes" id="UP001595912"/>
    </source>
</evidence>
<dbReference type="RefSeq" id="WP_380127447.1">
    <property type="nucleotide sequence ID" value="NZ_JBHSIU010000109.1"/>
</dbReference>
<dbReference type="Gene3D" id="3.30.420.10">
    <property type="entry name" value="Ribonuclease H-like superfamily/Ribonuclease H"/>
    <property type="match status" value="1"/>
</dbReference>
<feature type="domain" description="Tc1-like transposase DDE" evidence="1">
    <location>
        <begin position="16"/>
        <end position="158"/>
    </location>
</feature>
<dbReference type="EMBL" id="JBHSIU010000109">
    <property type="protein sequence ID" value="MFC5006778.1"/>
    <property type="molecule type" value="Genomic_DNA"/>
</dbReference>
<dbReference type="InterPro" id="IPR036397">
    <property type="entry name" value="RNaseH_sf"/>
</dbReference>
<name>A0ABV9WEA9_9ACTN</name>
<proteinExistence type="predicted"/>
<sequence>MAVGKRSAAAQRAWICFEDEAGQTLRPPKARTWARRGHTPVVTVTGKGSGRVSIAGLLCLKAGHRGRLMFRTLTHRGRKGEPSSFTEADYIALLDTAHQRLDAPIVLVWDNLNTHVSKAMRDFINGRDWLTAIRLPAYAPDLNPTEGVWSNLKRGIANLTAHGVDHLARTVKRRLRQIQNQPDLAAGFLAQTGMTLEPELPRT</sequence>
<accession>A0ABV9WEA9</accession>
<dbReference type="InterPro" id="IPR038717">
    <property type="entry name" value="Tc1-like_DDE_dom"/>
</dbReference>
<dbReference type="Proteomes" id="UP001595912">
    <property type="component" value="Unassembled WGS sequence"/>
</dbReference>
<evidence type="ECO:0000313" key="2">
    <source>
        <dbReference type="EMBL" id="MFC5006778.1"/>
    </source>
</evidence>
<protein>
    <submittedName>
        <fullName evidence="2">Transposase</fullName>
    </submittedName>
</protein>
<dbReference type="Pfam" id="PF13358">
    <property type="entry name" value="DDE_3"/>
    <property type="match status" value="1"/>
</dbReference>
<organism evidence="2 3">
    <name type="scientific">Dactylosporangium cerinum</name>
    <dbReference type="NCBI Taxonomy" id="1434730"/>
    <lineage>
        <taxon>Bacteria</taxon>
        <taxon>Bacillati</taxon>
        <taxon>Actinomycetota</taxon>
        <taxon>Actinomycetes</taxon>
        <taxon>Micromonosporales</taxon>
        <taxon>Micromonosporaceae</taxon>
        <taxon>Dactylosporangium</taxon>
    </lineage>
</organism>
<evidence type="ECO:0000259" key="1">
    <source>
        <dbReference type="Pfam" id="PF13358"/>
    </source>
</evidence>
<keyword evidence="3" id="KW-1185">Reference proteome</keyword>
<reference evidence="3" key="1">
    <citation type="journal article" date="2019" name="Int. J. Syst. Evol. Microbiol.">
        <title>The Global Catalogue of Microorganisms (GCM) 10K type strain sequencing project: providing services to taxonomists for standard genome sequencing and annotation.</title>
        <authorList>
            <consortium name="The Broad Institute Genomics Platform"/>
            <consortium name="The Broad Institute Genome Sequencing Center for Infectious Disease"/>
            <person name="Wu L."/>
            <person name="Ma J."/>
        </authorList>
    </citation>
    <scope>NUCLEOTIDE SEQUENCE [LARGE SCALE GENOMIC DNA]</scope>
    <source>
        <strain evidence="3">CGMCC 4.7152</strain>
    </source>
</reference>